<dbReference type="Gene3D" id="3.30.420.10">
    <property type="entry name" value="Ribonuclease H-like superfamily/Ribonuclease H"/>
    <property type="match status" value="1"/>
</dbReference>
<protein>
    <recommendedName>
        <fullName evidence="3">Tc1-like transposase DDE domain-containing protein</fullName>
    </recommendedName>
</protein>
<reference evidence="1 2" key="1">
    <citation type="submission" date="2017-11" db="EMBL/GenBank/DDBJ databases">
        <title>Comparative genomic analysis of Holospora spp., intranuclear symbionts of paramecia.</title>
        <authorList>
            <person name="Garushyants S.K."/>
            <person name="Beliavskaya A."/>
            <person name="Malko D.B."/>
            <person name="Logacheva M.D."/>
            <person name="Rautian M.S."/>
            <person name="Gelfand M.S."/>
        </authorList>
    </citation>
    <scope>NUCLEOTIDE SEQUENCE [LARGE SCALE GENOMIC DNA]</scope>
    <source>
        <strain evidence="2">02AZ16</strain>
    </source>
</reference>
<comment type="caution">
    <text evidence="1">The sequence shown here is derived from an EMBL/GenBank/DDBJ whole genome shotgun (WGS) entry which is preliminary data.</text>
</comment>
<evidence type="ECO:0000313" key="1">
    <source>
        <dbReference type="EMBL" id="PPE04004.1"/>
    </source>
</evidence>
<dbReference type="EMBL" id="PHHC01000079">
    <property type="protein sequence ID" value="PPE04004.1"/>
    <property type="molecule type" value="Genomic_DNA"/>
</dbReference>
<gene>
    <name evidence="1" type="ORF">HCUR_00539</name>
</gene>
<dbReference type="AlphaFoldDB" id="A0A2S5R9K8"/>
<accession>A0A2S5R9K8</accession>
<name>A0A2S5R9K8_9PROT</name>
<keyword evidence="2" id="KW-1185">Reference proteome</keyword>
<organism evidence="1 2">
    <name type="scientific">Holospora curviuscula</name>
    <dbReference type="NCBI Taxonomy" id="1082868"/>
    <lineage>
        <taxon>Bacteria</taxon>
        <taxon>Pseudomonadati</taxon>
        <taxon>Pseudomonadota</taxon>
        <taxon>Alphaproteobacteria</taxon>
        <taxon>Holosporales</taxon>
        <taxon>Holosporaceae</taxon>
        <taxon>Holospora</taxon>
    </lineage>
</organism>
<dbReference type="Proteomes" id="UP000239425">
    <property type="component" value="Unassembled WGS sequence"/>
</dbReference>
<dbReference type="InterPro" id="IPR036397">
    <property type="entry name" value="RNaseH_sf"/>
</dbReference>
<proteinExistence type="predicted"/>
<dbReference type="OrthoDB" id="565387at2"/>
<evidence type="ECO:0000313" key="2">
    <source>
        <dbReference type="Proteomes" id="UP000239425"/>
    </source>
</evidence>
<dbReference type="GO" id="GO:0003676">
    <property type="term" value="F:nucleic acid binding"/>
    <property type="evidence" value="ECO:0007669"/>
    <property type="project" value="InterPro"/>
</dbReference>
<sequence length="52" mass="6164">MNNTAFHQGKAMQKMIKNAGHTLFYLRPYYTDLNPVEKQRAHAKQMRRSTHC</sequence>
<evidence type="ECO:0008006" key="3">
    <source>
        <dbReference type="Google" id="ProtNLM"/>
    </source>
</evidence>